<evidence type="ECO:0000256" key="2">
    <source>
        <dbReference type="ARBA" id="ARBA00022603"/>
    </source>
</evidence>
<evidence type="ECO:0000256" key="1">
    <source>
        <dbReference type="ARBA" id="ARBA00009125"/>
    </source>
</evidence>
<organism evidence="4 5">
    <name type="scientific">Methanobacterium lacus (strain AL-21)</name>
    <dbReference type="NCBI Taxonomy" id="877455"/>
    <lineage>
        <taxon>Archaea</taxon>
        <taxon>Methanobacteriati</taxon>
        <taxon>Methanobacteriota</taxon>
        <taxon>Methanomada group</taxon>
        <taxon>Methanobacteria</taxon>
        <taxon>Methanobacteriales</taxon>
        <taxon>Methanobacteriaceae</taxon>
        <taxon>Methanobacterium</taxon>
    </lineage>
</organism>
<evidence type="ECO:0000256" key="3">
    <source>
        <dbReference type="ARBA" id="ARBA00022679"/>
    </source>
</evidence>
<sequence length="241" mass="26238">MVVVAGVGKNKKILEAVADVDFDVVTAESEDELVELLMNGDVDAAVRGSLSASLIMSKLKQIYPELYRASYIEFNAKKFLLAPVGIDEGETVAQKLQIAVLASKFLEAEGVKPHIAVLSSGRPNDRGRNKRVDESMDAGEELTALIKEKSIDVKHYYALLEDAVKSDANIIIATDGIVGNTIFRTLVLVARAKSYGAVTLGMKEIYIDTSRSQDNNGYKRALTLADRLAKITQTRNSTNSD</sequence>
<dbReference type="NCBIfam" id="TIGR03270">
    <property type="entry name" value="methan_mark_4"/>
    <property type="match status" value="1"/>
</dbReference>
<dbReference type="KEGG" id="mel:Metbo_2129"/>
<dbReference type="eggNOG" id="arCOG00854">
    <property type="taxonomic scope" value="Archaea"/>
</dbReference>
<keyword evidence="3" id="KW-0808">Transferase</keyword>
<dbReference type="SUPFAM" id="SSF53659">
    <property type="entry name" value="Isocitrate/Isopropylmalate dehydrogenase-like"/>
    <property type="match status" value="1"/>
</dbReference>
<keyword evidence="5" id="KW-1185">Reference proteome</keyword>
<reference evidence="4 5" key="2">
    <citation type="journal article" date="2014" name="Int. J. Syst. Evol. Microbiol.">
        <title>Methanobacterium paludis sp. nov. and a novel strain of Methanobacterium lacus isolated from northern peatlands.</title>
        <authorList>
            <person name="Cadillo-Quiroz H."/>
            <person name="Brauer S.L."/>
            <person name="Goodson N."/>
            <person name="Yavitt J.B."/>
            <person name="Zinder S.H."/>
        </authorList>
    </citation>
    <scope>NUCLEOTIDE SEQUENCE [LARGE SCALE GENOMIC DNA]</scope>
    <source>
        <strain evidence="4 5">AL-21</strain>
    </source>
</reference>
<dbReference type="GO" id="GO:0008168">
    <property type="term" value="F:methyltransferase activity"/>
    <property type="evidence" value="ECO:0007669"/>
    <property type="project" value="UniProtKB-KW"/>
</dbReference>
<comment type="similarity">
    <text evidence="1">Belongs to the MtxX family.</text>
</comment>
<dbReference type="InterPro" id="IPR016764">
    <property type="entry name" value="MeTrfase_MtxX_xsu"/>
</dbReference>
<dbReference type="EMBL" id="CP002551">
    <property type="protein sequence ID" value="ADZ10348.1"/>
    <property type="molecule type" value="Genomic_DNA"/>
</dbReference>
<reference evidence="5" key="1">
    <citation type="submission" date="2011-02" db="EMBL/GenBank/DDBJ databases">
        <title>Complete sequence of Methanobacterium sp. AL-21.</title>
        <authorList>
            <consortium name="US DOE Joint Genome Institute"/>
            <person name="Lucas S."/>
            <person name="Copeland A."/>
            <person name="Lapidus A."/>
            <person name="Cheng J.-F."/>
            <person name="Goodwin L."/>
            <person name="Pitluck S."/>
            <person name="Chertkov O."/>
            <person name="Detter J.C."/>
            <person name="Han C."/>
            <person name="Tapia R."/>
            <person name="Land M."/>
            <person name="Hauser L."/>
            <person name="Kyrpides N."/>
            <person name="Ivanova N."/>
            <person name="Mikhailova N."/>
            <person name="Pagani I."/>
            <person name="Cadillo-Quiroz H."/>
            <person name="Imachi H."/>
            <person name="Zinder S."/>
            <person name="Liu W."/>
            <person name="Woyke T."/>
        </authorList>
    </citation>
    <scope>NUCLEOTIDE SEQUENCE [LARGE SCALE GENOMIC DNA]</scope>
    <source>
        <strain evidence="5">AL-21</strain>
    </source>
</reference>
<protein>
    <submittedName>
        <fullName evidence="4">Methanogen marker protein 4</fullName>
    </submittedName>
</protein>
<dbReference type="GeneID" id="10278592"/>
<evidence type="ECO:0000313" key="4">
    <source>
        <dbReference type="EMBL" id="ADZ10348.1"/>
    </source>
</evidence>
<accession>F0TC06</accession>
<gene>
    <name evidence="4" type="ordered locus">Metbo_2129</name>
</gene>
<dbReference type="HOGENOM" id="CLU_086562_0_0_2"/>
<dbReference type="RefSeq" id="WP_013645699.1">
    <property type="nucleotide sequence ID" value="NC_015216.1"/>
</dbReference>
<dbReference type="PIRSF" id="PIRSF019709">
    <property type="entry name" value="Methyltransf_MtxX"/>
    <property type="match status" value="1"/>
</dbReference>
<dbReference type="OrthoDB" id="53227at2157"/>
<evidence type="ECO:0000313" key="5">
    <source>
        <dbReference type="Proteomes" id="UP000007490"/>
    </source>
</evidence>
<dbReference type="Gene3D" id="3.40.718.10">
    <property type="entry name" value="Isopropylmalate Dehydrogenase"/>
    <property type="match status" value="1"/>
</dbReference>
<dbReference type="Proteomes" id="UP000007490">
    <property type="component" value="Chromosome"/>
</dbReference>
<proteinExistence type="inferred from homology"/>
<dbReference type="GO" id="GO:0032259">
    <property type="term" value="P:methylation"/>
    <property type="evidence" value="ECO:0007669"/>
    <property type="project" value="UniProtKB-KW"/>
</dbReference>
<dbReference type="STRING" id="877455.Metbo_2129"/>
<name>F0TC06_METLA</name>
<keyword evidence="2" id="KW-0489">Methyltransferase</keyword>
<dbReference type="AlphaFoldDB" id="F0TC06"/>